<dbReference type="PROSITE" id="PS01174">
    <property type="entry name" value="LIPASE_GDXG_SER"/>
    <property type="match status" value="1"/>
</dbReference>
<dbReference type="EMBL" id="JBFXLU010000005">
    <property type="protein sequence ID" value="KAL2857054.1"/>
    <property type="molecule type" value="Genomic_DNA"/>
</dbReference>
<comment type="similarity">
    <text evidence="1">Belongs to the 'GDXG' lipolytic enzyme family.</text>
</comment>
<gene>
    <name evidence="5" type="ORF">BJY01DRAFT_242457</name>
</gene>
<dbReference type="SUPFAM" id="SSF53474">
    <property type="entry name" value="alpha/beta-Hydrolases"/>
    <property type="match status" value="1"/>
</dbReference>
<feature type="active site" evidence="3">
    <location>
        <position position="139"/>
    </location>
</feature>
<dbReference type="InterPro" id="IPR029058">
    <property type="entry name" value="AB_hydrolase_fold"/>
</dbReference>
<keyword evidence="2 5" id="KW-0378">Hydrolase</keyword>
<dbReference type="GO" id="GO:0016787">
    <property type="term" value="F:hydrolase activity"/>
    <property type="evidence" value="ECO:0007669"/>
    <property type="project" value="UniProtKB-KW"/>
</dbReference>
<accession>A0ABR4KZ06</accession>
<comment type="caution">
    <text evidence="5">The sequence shown here is derived from an EMBL/GenBank/DDBJ whole genome shotgun (WGS) entry which is preliminary data.</text>
</comment>
<reference evidence="5 6" key="1">
    <citation type="submission" date="2024-07" db="EMBL/GenBank/DDBJ databases">
        <title>Section-level genome sequencing and comparative genomics of Aspergillus sections Usti and Cavernicolus.</title>
        <authorList>
            <consortium name="Lawrence Berkeley National Laboratory"/>
            <person name="Nybo J.L."/>
            <person name="Vesth T.C."/>
            <person name="Theobald S."/>
            <person name="Frisvad J.C."/>
            <person name="Larsen T.O."/>
            <person name="Kjaerboelling I."/>
            <person name="Rothschild-Mancinelli K."/>
            <person name="Lyhne E.K."/>
            <person name="Kogle M.E."/>
            <person name="Barry K."/>
            <person name="Clum A."/>
            <person name="Na H."/>
            <person name="Ledsgaard L."/>
            <person name="Lin J."/>
            <person name="Lipzen A."/>
            <person name="Kuo A."/>
            <person name="Riley R."/>
            <person name="Mondo S."/>
            <person name="Labutti K."/>
            <person name="Haridas S."/>
            <person name="Pangalinan J."/>
            <person name="Salamov A.A."/>
            <person name="Simmons B.A."/>
            <person name="Magnuson J.K."/>
            <person name="Chen J."/>
            <person name="Drula E."/>
            <person name="Henrissat B."/>
            <person name="Wiebenga A."/>
            <person name="Lubbers R.J."/>
            <person name="Gomes A.C."/>
            <person name="Makela M.R."/>
            <person name="Stajich J."/>
            <person name="Grigoriev I.V."/>
            <person name="Mortensen U.H."/>
            <person name="De Vries R.P."/>
            <person name="Baker S.E."/>
            <person name="Andersen M.R."/>
        </authorList>
    </citation>
    <scope>NUCLEOTIDE SEQUENCE [LARGE SCALE GENOMIC DNA]</scope>
    <source>
        <strain evidence="5 6">CBS 123904</strain>
    </source>
</reference>
<name>A0ABR4KZ06_9EURO</name>
<dbReference type="InterPro" id="IPR013094">
    <property type="entry name" value="AB_hydrolase_3"/>
</dbReference>
<dbReference type="InterPro" id="IPR033140">
    <property type="entry name" value="Lipase_GDXG_put_SER_AS"/>
</dbReference>
<evidence type="ECO:0000313" key="6">
    <source>
        <dbReference type="Proteomes" id="UP001610446"/>
    </source>
</evidence>
<dbReference type="PANTHER" id="PTHR48081">
    <property type="entry name" value="AB HYDROLASE SUPERFAMILY PROTEIN C4A8.06C"/>
    <property type="match status" value="1"/>
</dbReference>
<protein>
    <submittedName>
        <fullName evidence="5">Alpha/Beta hydrolase protein</fullName>
    </submittedName>
</protein>
<feature type="domain" description="Alpha/beta hydrolase fold-3" evidence="4">
    <location>
        <begin position="62"/>
        <end position="275"/>
    </location>
</feature>
<evidence type="ECO:0000256" key="3">
    <source>
        <dbReference type="PROSITE-ProRule" id="PRU10038"/>
    </source>
</evidence>
<dbReference type="Proteomes" id="UP001610446">
    <property type="component" value="Unassembled WGS sequence"/>
</dbReference>
<keyword evidence="6" id="KW-1185">Reference proteome</keyword>
<sequence length="304" mass="33885">MAHTVCLERQRMLSYRSDPPTTSGVYEQFVSSKGITKAVELTDDGVKVMWLSTPEHRRGKVLMYFHGGAYVKAALSGHLEIVHSQAERCKPRLAVCVVEYTLAPTECHPFQLQQAVSAIHHLQRVKKIKPSEIILAGDSAGGNLVAAVLLHSTLSHPRVTPLDLEEDNLAGAFLISPWVTFSLGSPSMTRNFYGDYLDPKALSRAALQFVNGNEDSHSTLLKAAPESWKEIKTKDTAIVAGECEMMVDDIVQFADNLMEHNHKVALYIAAKEAHVQMVLNRSLKRGKSESEKYFERWLDDRLEG</sequence>
<organism evidence="5 6">
    <name type="scientific">Aspergillus pseudoustus</name>
    <dbReference type="NCBI Taxonomy" id="1810923"/>
    <lineage>
        <taxon>Eukaryota</taxon>
        <taxon>Fungi</taxon>
        <taxon>Dikarya</taxon>
        <taxon>Ascomycota</taxon>
        <taxon>Pezizomycotina</taxon>
        <taxon>Eurotiomycetes</taxon>
        <taxon>Eurotiomycetidae</taxon>
        <taxon>Eurotiales</taxon>
        <taxon>Aspergillaceae</taxon>
        <taxon>Aspergillus</taxon>
        <taxon>Aspergillus subgen. Nidulantes</taxon>
    </lineage>
</organism>
<evidence type="ECO:0000313" key="5">
    <source>
        <dbReference type="EMBL" id="KAL2857054.1"/>
    </source>
</evidence>
<proteinExistence type="inferred from homology"/>
<dbReference type="InterPro" id="IPR050300">
    <property type="entry name" value="GDXG_lipolytic_enzyme"/>
</dbReference>
<evidence type="ECO:0000256" key="2">
    <source>
        <dbReference type="ARBA" id="ARBA00022801"/>
    </source>
</evidence>
<evidence type="ECO:0000259" key="4">
    <source>
        <dbReference type="Pfam" id="PF07859"/>
    </source>
</evidence>
<evidence type="ECO:0000256" key="1">
    <source>
        <dbReference type="ARBA" id="ARBA00010515"/>
    </source>
</evidence>
<dbReference type="Pfam" id="PF07859">
    <property type="entry name" value="Abhydrolase_3"/>
    <property type="match status" value="1"/>
</dbReference>
<dbReference type="PANTHER" id="PTHR48081:SF31">
    <property type="entry name" value="STERYL ACETYL HYDROLASE MUG81-RELATED"/>
    <property type="match status" value="1"/>
</dbReference>
<dbReference type="Gene3D" id="3.40.50.1820">
    <property type="entry name" value="alpha/beta hydrolase"/>
    <property type="match status" value="1"/>
</dbReference>